<comment type="caution">
    <text evidence="5">The sequence shown here is derived from an EMBL/GenBank/DDBJ whole genome shotgun (WGS) entry which is preliminary data.</text>
</comment>
<dbReference type="GO" id="GO:0016702">
    <property type="term" value="F:oxidoreductase activity, acting on single donors with incorporation of molecular oxygen, incorporation of two atoms of oxygen"/>
    <property type="evidence" value="ECO:0007669"/>
    <property type="project" value="InterPro"/>
</dbReference>
<dbReference type="AlphaFoldDB" id="I0WFY7"/>
<dbReference type="OrthoDB" id="933561at2"/>
<reference evidence="5 6" key="1">
    <citation type="journal article" date="2012" name="J. Bacteriol.">
        <title>Genome Sequence of the Halotolerant Bacterium Imtechella halotolerans K1T.</title>
        <authorList>
            <person name="Kumar S."/>
            <person name="Vikram S."/>
            <person name="Subramanian S."/>
            <person name="Raghava G.P."/>
            <person name="Pinnaka A.K."/>
        </authorList>
    </citation>
    <scope>NUCLEOTIDE SEQUENCE [LARGE SCALE GENOMIC DNA]</scope>
    <source>
        <strain evidence="5 6">K1</strain>
    </source>
</reference>
<evidence type="ECO:0000256" key="1">
    <source>
        <dbReference type="ARBA" id="ARBA00007825"/>
    </source>
</evidence>
<protein>
    <submittedName>
        <fullName evidence="5">Intradiol ring-cleavage dioxygenase</fullName>
    </submittedName>
</protein>
<dbReference type="InterPro" id="IPR000627">
    <property type="entry name" value="Intradiol_dOase_C"/>
</dbReference>
<keyword evidence="2 5" id="KW-0223">Dioxygenase</keyword>
<accession>I0WFY7</accession>
<keyword evidence="6" id="KW-1185">Reference proteome</keyword>
<dbReference type="STRING" id="946077.W5A_07025"/>
<dbReference type="SUPFAM" id="SSF49482">
    <property type="entry name" value="Aromatic compound dioxygenase"/>
    <property type="match status" value="1"/>
</dbReference>
<dbReference type="InterPro" id="IPR015889">
    <property type="entry name" value="Intradiol_dOase_core"/>
</dbReference>
<dbReference type="Pfam" id="PF00775">
    <property type="entry name" value="Dioxygenase_C"/>
    <property type="match status" value="1"/>
</dbReference>
<dbReference type="GO" id="GO:0008199">
    <property type="term" value="F:ferric iron binding"/>
    <property type="evidence" value="ECO:0007669"/>
    <property type="project" value="InterPro"/>
</dbReference>
<evidence type="ECO:0000313" key="6">
    <source>
        <dbReference type="Proteomes" id="UP000005938"/>
    </source>
</evidence>
<comment type="similarity">
    <text evidence="1">Belongs to the intradiol ring-cleavage dioxygenase family.</text>
</comment>
<dbReference type="EMBL" id="AJJU01000006">
    <property type="protein sequence ID" value="EID75303.1"/>
    <property type="molecule type" value="Genomic_DNA"/>
</dbReference>
<dbReference type="PANTHER" id="PTHR33711">
    <property type="entry name" value="DIOXYGENASE, PUTATIVE (AFU_ORTHOLOGUE AFUA_2G02910)-RELATED"/>
    <property type="match status" value="1"/>
</dbReference>
<evidence type="ECO:0000256" key="2">
    <source>
        <dbReference type="ARBA" id="ARBA00022964"/>
    </source>
</evidence>
<sequence length="414" mass="47408">MNTGTTSFHGMIRIVRLTIAIIFFGFFASCNGQIKTNSQPTTQKSPPKLIVGGGCDGCELMYIGMPQNLKSIDTNSAWNDKGQKLLVTGTVYKFGGKVPAPNVILYYWQTDSNGYYTPEEGMDQEVRKHGRIRGWVKTDANGKYSIYTIRPAAYPNRDTPAHIHISVKEPEIDNEYYIDNLVFTDDPLLTGKERRKLENRGGSGILRILLDKEMQVAEHSIVLGLNIPNYPEKNQERIRSGLEIGEDNPSFTPYHAYGPDKGTTVCPVCKYGRFHGILYFVGNHPNYEDIKKWLSFLEQESVHRKNYIKVYFVYGNDKDYDKDKRGRELEALGKELNIKNTALTFVPSFSDEESEANLNKINPEVENTFVIYKHRVIIDKYVNLKPTQENFNLISQTLDKTRSEYFHLSEPKYH</sequence>
<name>I0WFY7_9FLAO</name>
<evidence type="ECO:0000259" key="4">
    <source>
        <dbReference type="Pfam" id="PF00775"/>
    </source>
</evidence>
<dbReference type="PATRIC" id="fig|946077.3.peg.1421"/>
<proteinExistence type="inferred from homology"/>
<feature type="domain" description="Intradiol ring-cleavage dioxygenases" evidence="4">
    <location>
        <begin position="78"/>
        <end position="190"/>
    </location>
</feature>
<gene>
    <name evidence="5" type="ORF">W5A_07025</name>
</gene>
<dbReference type="PANTHER" id="PTHR33711:SF10">
    <property type="entry name" value="INTRADIOL RING-CLEAVAGE DIOXYGENASES DOMAIN-CONTAINING PROTEIN"/>
    <property type="match status" value="1"/>
</dbReference>
<dbReference type="RefSeq" id="WP_008238848.1">
    <property type="nucleotide sequence ID" value="NZ_AJJU01000006.1"/>
</dbReference>
<organism evidence="5 6">
    <name type="scientific">Imtechella halotolerans K1</name>
    <dbReference type="NCBI Taxonomy" id="946077"/>
    <lineage>
        <taxon>Bacteria</taxon>
        <taxon>Pseudomonadati</taxon>
        <taxon>Bacteroidota</taxon>
        <taxon>Flavobacteriia</taxon>
        <taxon>Flavobacteriales</taxon>
        <taxon>Flavobacteriaceae</taxon>
        <taxon>Imtechella</taxon>
    </lineage>
</organism>
<evidence type="ECO:0000313" key="5">
    <source>
        <dbReference type="EMBL" id="EID75303.1"/>
    </source>
</evidence>
<evidence type="ECO:0000256" key="3">
    <source>
        <dbReference type="ARBA" id="ARBA00023002"/>
    </source>
</evidence>
<dbReference type="InterPro" id="IPR050770">
    <property type="entry name" value="Intradiol_RC_Dioxygenase"/>
</dbReference>
<keyword evidence="3" id="KW-0560">Oxidoreductase</keyword>
<dbReference type="eggNOG" id="COG3485">
    <property type="taxonomic scope" value="Bacteria"/>
</dbReference>
<dbReference type="Gene3D" id="2.60.130.10">
    <property type="entry name" value="Aromatic compound dioxygenase"/>
    <property type="match status" value="1"/>
</dbReference>
<dbReference type="Proteomes" id="UP000005938">
    <property type="component" value="Unassembled WGS sequence"/>
</dbReference>